<keyword evidence="1 4" id="KW-0645">Protease</keyword>
<keyword evidence="2 4" id="KW-0378">Hydrolase</keyword>
<dbReference type="InterPro" id="IPR000209">
    <property type="entry name" value="Peptidase_S8/S53_dom"/>
</dbReference>
<dbReference type="InterPro" id="IPR015500">
    <property type="entry name" value="Peptidase_S8_subtilisin-rel"/>
</dbReference>
<dbReference type="PANTHER" id="PTHR42884:SF14">
    <property type="entry name" value="NEUROENDOCRINE CONVERTASE 1"/>
    <property type="match status" value="1"/>
</dbReference>
<dbReference type="GO" id="GO:0016020">
    <property type="term" value="C:membrane"/>
    <property type="evidence" value="ECO:0007669"/>
    <property type="project" value="TreeGrafter"/>
</dbReference>
<dbReference type="InterPro" id="IPR022398">
    <property type="entry name" value="Peptidase_S8_His-AS"/>
</dbReference>
<dbReference type="PROSITE" id="PS00136">
    <property type="entry name" value="SUBTILASE_ASP"/>
    <property type="match status" value="1"/>
</dbReference>
<dbReference type="Proteomes" id="UP000223913">
    <property type="component" value="Unassembled WGS sequence"/>
</dbReference>
<feature type="chain" id="PRO_5012180810" description="Fibronectin type-III domain-containing protein" evidence="6">
    <location>
        <begin position="22"/>
        <end position="983"/>
    </location>
</feature>
<accession>A0A2D0N1L4</accession>
<dbReference type="PROSITE" id="PS51892">
    <property type="entry name" value="SUBTILASE"/>
    <property type="match status" value="1"/>
</dbReference>
<evidence type="ECO:0000256" key="2">
    <source>
        <dbReference type="ARBA" id="ARBA00022801"/>
    </source>
</evidence>
<dbReference type="GO" id="GO:0004252">
    <property type="term" value="F:serine-type endopeptidase activity"/>
    <property type="evidence" value="ECO:0007669"/>
    <property type="project" value="UniProtKB-UniRule"/>
</dbReference>
<dbReference type="GO" id="GO:0016485">
    <property type="term" value="P:protein processing"/>
    <property type="evidence" value="ECO:0007669"/>
    <property type="project" value="TreeGrafter"/>
</dbReference>
<evidence type="ECO:0000313" key="8">
    <source>
        <dbReference type="EMBL" id="PHN02268.1"/>
    </source>
</evidence>
<dbReference type="RefSeq" id="WP_099154296.1">
    <property type="nucleotide sequence ID" value="NZ_PDUD01000042.1"/>
</dbReference>
<sequence>MKKVDLFFLLIVLLFSSTTMSGQTTDHRLGEIIVQLVPGKDPQRWARNWESFANRPTDFRLQDRISPPLHIYVFHFDHGKANELRLLSSIRRDPAVVAAQFNHFIDLRETVPDDPLFENQWQYINPGTDGGLENADLDIDLAWDVTTGGLTADGDTIVVCVIDDGVNISHEDLAENLWINRAEIPDNGIDDDLNGYIDDYRGWNVLQDNDDIGAGGTHGSSVTGVIGAVGNNGVGVSGVNWRVKLMTVKSNFNTSEATVIEAYSYPLIQRMRYNETNGLEGAFVVATNASWGRDRGFAEDAPIWCGLYDSLGVHGILSVGATANMNLDVDVEGDLPTTCPSDYLLSVTNIDRNDEKVAGAGYGPLSIDLGAYGQEAYTTTRSNYGLFMGTSSATPHVTGAIALLYAAPCPTLMAVAKSDPAGAALLIRDYILNFTTPNTSLEDITVTGGRLNINNSMQALMANCQDCQPPTSVNPREITDSQASITWIANDSISRVDLRYRIIGTAEWTEITEAVSPYLLENLQRCTDYEFQIKTYCGEDILDYSGSRTFKTDGCCEAPVPIIVTDLTEFSATVSWPSVLAADQYILRFRESGTDTWEEITTALTTVPLTGLNTCTNYEYQVSLNCSDDRTASSDIFTFNTLGCGVCQEADYCNPGTYDASGEWIARVNLGTLNNESVSNDGYGFFSDLQAPYIEQNGTYDILLKPGFSEQSYSEYFLVWIDFNQDGVFASEELVYDPGMTTRDSLIGQITIPENAKLGNTRMRIAMRFQQASSPCAQFGGNIFGEVEDYCLEIIPATNCALPSAMDTVFVSHDEAQLTWMSAEGVSDYNVRYRPLATDDWNTLSVSDTTILISGLDQCTSYEAQVQSDCGVNQSIFFGNLPFITDCVNAVNEPEKLNSWRVFPNPVREQLTVSWDLRELPAHGLGVRILSTSGQVLYRRDGAGHTGRQQIVVPTRDLPAGLYLVQLTDGRSVLAVEKIVKLQ</sequence>
<feature type="domain" description="Fibronectin type-III" evidence="7">
    <location>
        <begin position="469"/>
        <end position="555"/>
    </location>
</feature>
<dbReference type="SUPFAM" id="SSF49265">
    <property type="entry name" value="Fibronectin type III"/>
    <property type="match status" value="2"/>
</dbReference>
<feature type="signal peptide" evidence="6">
    <location>
        <begin position="1"/>
        <end position="21"/>
    </location>
</feature>
<feature type="active site" description="Charge relay system" evidence="4">
    <location>
        <position position="391"/>
    </location>
</feature>
<feature type="domain" description="Fibronectin type-III" evidence="7">
    <location>
        <begin position="558"/>
        <end position="644"/>
    </location>
</feature>
<dbReference type="PROSITE" id="PS00138">
    <property type="entry name" value="SUBTILASE_SER"/>
    <property type="match status" value="1"/>
</dbReference>
<reference evidence="8 9" key="1">
    <citation type="submission" date="2017-10" db="EMBL/GenBank/DDBJ databases">
        <title>The draft genome sequence of Lewinella nigricans NBRC 102662.</title>
        <authorList>
            <person name="Wang K."/>
        </authorList>
    </citation>
    <scope>NUCLEOTIDE SEQUENCE [LARGE SCALE GENOMIC DNA]</scope>
    <source>
        <strain evidence="8 9">NBRC 102662</strain>
    </source>
</reference>
<keyword evidence="6" id="KW-0732">Signal</keyword>
<evidence type="ECO:0000256" key="4">
    <source>
        <dbReference type="PROSITE-ProRule" id="PRU01240"/>
    </source>
</evidence>
<gene>
    <name evidence="8" type="ORF">CRP01_32740</name>
</gene>
<dbReference type="PRINTS" id="PR00723">
    <property type="entry name" value="SUBTILISIN"/>
</dbReference>
<dbReference type="InterPro" id="IPR036116">
    <property type="entry name" value="FN3_sf"/>
</dbReference>
<comment type="caution">
    <text evidence="8">The sequence shown here is derived from an EMBL/GenBank/DDBJ whole genome shotgun (WGS) entry which is preliminary data.</text>
</comment>
<dbReference type="InterPro" id="IPR045474">
    <property type="entry name" value="GEVED"/>
</dbReference>
<evidence type="ECO:0000256" key="3">
    <source>
        <dbReference type="ARBA" id="ARBA00022825"/>
    </source>
</evidence>
<dbReference type="EMBL" id="PDUD01000042">
    <property type="protein sequence ID" value="PHN02268.1"/>
    <property type="molecule type" value="Genomic_DNA"/>
</dbReference>
<evidence type="ECO:0000313" key="9">
    <source>
        <dbReference type="Proteomes" id="UP000223913"/>
    </source>
</evidence>
<dbReference type="InterPro" id="IPR036852">
    <property type="entry name" value="Peptidase_S8/S53_dom_sf"/>
</dbReference>
<dbReference type="AlphaFoldDB" id="A0A2D0N1L4"/>
<dbReference type="InterPro" id="IPR023827">
    <property type="entry name" value="Peptidase_S8_Asp-AS"/>
</dbReference>
<dbReference type="NCBIfam" id="TIGR04183">
    <property type="entry name" value="Por_Secre_tail"/>
    <property type="match status" value="1"/>
</dbReference>
<dbReference type="InterPro" id="IPR013783">
    <property type="entry name" value="Ig-like_fold"/>
</dbReference>
<evidence type="ECO:0000259" key="7">
    <source>
        <dbReference type="PROSITE" id="PS50853"/>
    </source>
</evidence>
<dbReference type="Pfam" id="PF18962">
    <property type="entry name" value="Por_Secre_tail"/>
    <property type="match status" value="1"/>
</dbReference>
<dbReference type="Pfam" id="PF00082">
    <property type="entry name" value="Peptidase_S8"/>
    <property type="match status" value="1"/>
</dbReference>
<feature type="active site" description="Charge relay system" evidence="4">
    <location>
        <position position="218"/>
    </location>
</feature>
<dbReference type="Gene3D" id="3.40.50.200">
    <property type="entry name" value="Peptidase S8/S53 domain"/>
    <property type="match status" value="1"/>
</dbReference>
<feature type="active site" description="Charge relay system" evidence="4">
    <location>
        <position position="163"/>
    </location>
</feature>
<evidence type="ECO:0000256" key="6">
    <source>
        <dbReference type="SAM" id="SignalP"/>
    </source>
</evidence>
<dbReference type="InterPro" id="IPR026444">
    <property type="entry name" value="Secre_tail"/>
</dbReference>
<keyword evidence="9" id="KW-1185">Reference proteome</keyword>
<evidence type="ECO:0000256" key="5">
    <source>
        <dbReference type="RuleBase" id="RU003355"/>
    </source>
</evidence>
<keyword evidence="3 4" id="KW-0720">Serine protease</keyword>
<organism evidence="8 9">
    <name type="scientific">Flavilitoribacter nigricans (strain ATCC 23147 / DSM 23189 / NBRC 102662 / NCIMB 1420 / SS-2)</name>
    <name type="common">Lewinella nigricans</name>
    <dbReference type="NCBI Taxonomy" id="1122177"/>
    <lineage>
        <taxon>Bacteria</taxon>
        <taxon>Pseudomonadati</taxon>
        <taxon>Bacteroidota</taxon>
        <taxon>Saprospiria</taxon>
        <taxon>Saprospirales</taxon>
        <taxon>Lewinellaceae</taxon>
        <taxon>Flavilitoribacter</taxon>
    </lineage>
</organism>
<dbReference type="OrthoDB" id="9813435at2"/>
<protein>
    <recommendedName>
        <fullName evidence="7">Fibronectin type-III domain-containing protein</fullName>
    </recommendedName>
</protein>
<dbReference type="Gene3D" id="2.60.40.10">
    <property type="entry name" value="Immunoglobulins"/>
    <property type="match status" value="3"/>
</dbReference>
<name>A0A2D0N1L4_FLAN2</name>
<dbReference type="PROSITE" id="PS00137">
    <property type="entry name" value="SUBTILASE_HIS"/>
    <property type="match status" value="1"/>
</dbReference>
<comment type="similarity">
    <text evidence="4 5">Belongs to the peptidase S8 family.</text>
</comment>
<dbReference type="SMART" id="SM00060">
    <property type="entry name" value="FN3"/>
    <property type="match status" value="3"/>
</dbReference>
<dbReference type="CDD" id="cd00063">
    <property type="entry name" value="FN3"/>
    <property type="match status" value="3"/>
</dbReference>
<dbReference type="Pfam" id="PF20009">
    <property type="entry name" value="GEVED"/>
    <property type="match status" value="1"/>
</dbReference>
<proteinExistence type="inferred from homology"/>
<dbReference type="PROSITE" id="PS50853">
    <property type="entry name" value="FN3"/>
    <property type="match status" value="2"/>
</dbReference>
<dbReference type="SUPFAM" id="SSF52743">
    <property type="entry name" value="Subtilisin-like"/>
    <property type="match status" value="1"/>
</dbReference>
<dbReference type="PANTHER" id="PTHR42884">
    <property type="entry name" value="PROPROTEIN CONVERTASE SUBTILISIN/KEXIN-RELATED"/>
    <property type="match status" value="1"/>
</dbReference>
<evidence type="ECO:0000256" key="1">
    <source>
        <dbReference type="ARBA" id="ARBA00022670"/>
    </source>
</evidence>
<dbReference type="InterPro" id="IPR003961">
    <property type="entry name" value="FN3_dom"/>
</dbReference>
<dbReference type="InterPro" id="IPR023828">
    <property type="entry name" value="Peptidase_S8_Ser-AS"/>
</dbReference>